<evidence type="ECO:0000313" key="2">
    <source>
        <dbReference type="Proteomes" id="UP001162131"/>
    </source>
</evidence>
<comment type="caution">
    <text evidence="1">The sequence shown here is derived from an EMBL/GenBank/DDBJ whole genome shotgun (WGS) entry which is preliminary data.</text>
</comment>
<gene>
    <name evidence="1" type="ORF">BSTOLATCC_MIC37676</name>
</gene>
<dbReference type="EMBL" id="CAJZBQ010000037">
    <property type="protein sequence ID" value="CAG9324930.1"/>
    <property type="molecule type" value="Genomic_DNA"/>
</dbReference>
<sequence>MGKYAQFVAISATPAPWIASLAKLVLINQEWCWIPISLLNASVKEIINKKKQTDPAVSVKPQTLISIMVTVLLAAITV</sequence>
<name>A0AAU9JL86_9CILI</name>
<proteinExistence type="predicted"/>
<organism evidence="1 2">
    <name type="scientific">Blepharisma stoltei</name>
    <dbReference type="NCBI Taxonomy" id="1481888"/>
    <lineage>
        <taxon>Eukaryota</taxon>
        <taxon>Sar</taxon>
        <taxon>Alveolata</taxon>
        <taxon>Ciliophora</taxon>
        <taxon>Postciliodesmatophora</taxon>
        <taxon>Heterotrichea</taxon>
        <taxon>Heterotrichida</taxon>
        <taxon>Blepharismidae</taxon>
        <taxon>Blepharisma</taxon>
    </lineage>
</organism>
<evidence type="ECO:0000313" key="1">
    <source>
        <dbReference type="EMBL" id="CAG9324930.1"/>
    </source>
</evidence>
<keyword evidence="2" id="KW-1185">Reference proteome</keyword>
<accession>A0AAU9JL86</accession>
<dbReference type="AlphaFoldDB" id="A0AAU9JL86"/>
<evidence type="ECO:0008006" key="3">
    <source>
        <dbReference type="Google" id="ProtNLM"/>
    </source>
</evidence>
<protein>
    <recommendedName>
        <fullName evidence="3">NADH dehydrogenase subunit 2</fullName>
    </recommendedName>
</protein>
<dbReference type="Proteomes" id="UP001162131">
    <property type="component" value="Unassembled WGS sequence"/>
</dbReference>
<reference evidence="1" key="1">
    <citation type="submission" date="2021-09" db="EMBL/GenBank/DDBJ databases">
        <authorList>
            <consortium name="AG Swart"/>
            <person name="Singh M."/>
            <person name="Singh A."/>
            <person name="Seah K."/>
            <person name="Emmerich C."/>
        </authorList>
    </citation>
    <scope>NUCLEOTIDE SEQUENCE</scope>
    <source>
        <strain evidence="1">ATCC30299</strain>
    </source>
</reference>